<feature type="region of interest" description="Disordered" evidence="1">
    <location>
        <begin position="1"/>
        <end position="90"/>
    </location>
</feature>
<reference evidence="2 3" key="1">
    <citation type="submission" date="2016-03" db="EMBL/GenBank/DDBJ databases">
        <title>Cyphomyrmex costatus WGS genome.</title>
        <authorList>
            <person name="Nygaard S."/>
            <person name="Hu H."/>
            <person name="Boomsma J."/>
            <person name="Zhang G."/>
        </authorList>
    </citation>
    <scope>NUCLEOTIDE SEQUENCE [LARGE SCALE GENOMIC DNA]</scope>
    <source>
        <strain evidence="2">MS0001</strain>
        <tissue evidence="2">Whole body</tissue>
    </source>
</reference>
<feature type="compositionally biased region" description="Polar residues" evidence="1">
    <location>
        <begin position="80"/>
        <end position="90"/>
    </location>
</feature>
<protein>
    <submittedName>
        <fullName evidence="2">Uncharacterized protein</fullName>
    </submittedName>
</protein>
<feature type="compositionally biased region" description="Basic and acidic residues" evidence="1">
    <location>
        <begin position="1"/>
        <end position="16"/>
    </location>
</feature>
<dbReference type="Proteomes" id="UP000078542">
    <property type="component" value="Unassembled WGS sequence"/>
</dbReference>
<evidence type="ECO:0000256" key="1">
    <source>
        <dbReference type="SAM" id="MobiDB-lite"/>
    </source>
</evidence>
<gene>
    <name evidence="2" type="ORF">ALC62_14547</name>
</gene>
<dbReference type="AlphaFoldDB" id="A0A195C299"/>
<name>A0A195C299_9HYME</name>
<keyword evidence="3" id="KW-1185">Reference proteome</keyword>
<proteinExistence type="predicted"/>
<evidence type="ECO:0000313" key="2">
    <source>
        <dbReference type="EMBL" id="KYM94952.1"/>
    </source>
</evidence>
<feature type="compositionally biased region" description="Polar residues" evidence="1">
    <location>
        <begin position="20"/>
        <end position="31"/>
    </location>
</feature>
<dbReference type="EMBL" id="KQ978344">
    <property type="protein sequence ID" value="KYM94952.1"/>
    <property type="molecule type" value="Genomic_DNA"/>
</dbReference>
<sequence length="107" mass="12053">MKITRIEVPSRVKEMLGDSLDSSLRNPSSRNDYSEDRTGIGTNLNGKIEIRSDRNEEAQTSSIERERDQRREIHKRRAASTHSVGSLSLLNSPPRPEVLCGCYVAQV</sequence>
<feature type="compositionally biased region" description="Basic and acidic residues" evidence="1">
    <location>
        <begin position="48"/>
        <end position="71"/>
    </location>
</feature>
<accession>A0A195C299</accession>
<evidence type="ECO:0000313" key="3">
    <source>
        <dbReference type="Proteomes" id="UP000078542"/>
    </source>
</evidence>
<organism evidence="2 3">
    <name type="scientific">Cyphomyrmex costatus</name>
    <dbReference type="NCBI Taxonomy" id="456900"/>
    <lineage>
        <taxon>Eukaryota</taxon>
        <taxon>Metazoa</taxon>
        <taxon>Ecdysozoa</taxon>
        <taxon>Arthropoda</taxon>
        <taxon>Hexapoda</taxon>
        <taxon>Insecta</taxon>
        <taxon>Pterygota</taxon>
        <taxon>Neoptera</taxon>
        <taxon>Endopterygota</taxon>
        <taxon>Hymenoptera</taxon>
        <taxon>Apocrita</taxon>
        <taxon>Aculeata</taxon>
        <taxon>Formicoidea</taxon>
        <taxon>Formicidae</taxon>
        <taxon>Myrmicinae</taxon>
        <taxon>Cyphomyrmex</taxon>
    </lineage>
</organism>